<evidence type="ECO:0000313" key="6">
    <source>
        <dbReference type="Proteomes" id="UP000238314"/>
    </source>
</evidence>
<organism evidence="4 5">
    <name type="scientific">Chryseobacterium piscicola</name>
    <dbReference type="NCBI Taxonomy" id="551459"/>
    <lineage>
        <taxon>Bacteria</taxon>
        <taxon>Pseudomonadati</taxon>
        <taxon>Bacteroidota</taxon>
        <taxon>Flavobacteriia</taxon>
        <taxon>Flavobacteriales</taxon>
        <taxon>Weeksellaceae</taxon>
        <taxon>Chryseobacterium group</taxon>
        <taxon>Chryseobacterium</taxon>
    </lineage>
</organism>
<dbReference type="InterPro" id="IPR058514">
    <property type="entry name" value="DUF8201"/>
</dbReference>
<keyword evidence="1" id="KW-0812">Transmembrane</keyword>
<evidence type="ECO:0000313" key="3">
    <source>
        <dbReference type="EMBL" id="PQA98147.1"/>
    </source>
</evidence>
<dbReference type="NCBIfam" id="NF047510">
    <property type="entry name" value="LIC_10190_fam"/>
    <property type="match status" value="1"/>
</dbReference>
<dbReference type="Proteomes" id="UP000238314">
    <property type="component" value="Unassembled WGS sequence"/>
</dbReference>
<dbReference type="RefSeq" id="WP_076451526.1">
    <property type="nucleotide sequence ID" value="NZ_FTOJ01000004.1"/>
</dbReference>
<name>A0A1N7MAK9_9FLAO</name>
<evidence type="ECO:0000256" key="1">
    <source>
        <dbReference type="SAM" id="Phobius"/>
    </source>
</evidence>
<dbReference type="EMBL" id="MUGO01000001">
    <property type="protein sequence ID" value="PQA98147.1"/>
    <property type="molecule type" value="Genomic_DNA"/>
</dbReference>
<keyword evidence="1" id="KW-1133">Transmembrane helix</keyword>
<reference evidence="5" key="2">
    <citation type="submission" date="2017-01" db="EMBL/GenBank/DDBJ databases">
        <authorList>
            <person name="Varghese N."/>
            <person name="Submissions S."/>
        </authorList>
    </citation>
    <scope>NUCLEOTIDE SEQUENCE [LARGE SCALE GENOMIC DNA]</scope>
    <source>
        <strain evidence="5">DSM 21068</strain>
    </source>
</reference>
<evidence type="ECO:0000259" key="2">
    <source>
        <dbReference type="Pfam" id="PF26626"/>
    </source>
</evidence>
<feature type="transmembrane region" description="Helical" evidence="1">
    <location>
        <begin position="412"/>
        <end position="429"/>
    </location>
</feature>
<feature type="transmembrane region" description="Helical" evidence="1">
    <location>
        <begin position="160"/>
        <end position="178"/>
    </location>
</feature>
<feature type="domain" description="DUF8201" evidence="2">
    <location>
        <begin position="1"/>
        <end position="396"/>
    </location>
</feature>
<feature type="transmembrane region" description="Helical" evidence="1">
    <location>
        <begin position="369"/>
        <end position="392"/>
    </location>
</feature>
<dbReference type="AlphaFoldDB" id="A0A1N7MAK9"/>
<feature type="transmembrane region" description="Helical" evidence="1">
    <location>
        <begin position="38"/>
        <end position="71"/>
    </location>
</feature>
<feature type="transmembrane region" description="Helical" evidence="1">
    <location>
        <begin position="92"/>
        <end position="111"/>
    </location>
</feature>
<protein>
    <recommendedName>
        <fullName evidence="2">DUF8201 domain-containing protein</fullName>
    </recommendedName>
</protein>
<proteinExistence type="predicted"/>
<dbReference type="OrthoDB" id="344987at2"/>
<dbReference type="EMBL" id="FTOJ01000004">
    <property type="protein sequence ID" value="SIS83146.1"/>
    <property type="molecule type" value="Genomic_DNA"/>
</dbReference>
<accession>A0A1N7MAK9</accession>
<keyword evidence="6" id="KW-1185">Reference proteome</keyword>
<sequence length="548" mass="63640">MVLLLFSLLIILPTIFSWGTVAEKNFNLKICDGISGKLFSGIFCLTVFLNILSFFTGFTIYLEILILFIGLFFFIKNHTYKDFLCFFKKTNLLFYVFALICIFCASFYPFILDHFGYYVPTIKWLREFGLVKGISNLDLTLGQMSSWHILQSGFSHLSDPFLRINLILLIAYLIYIFETKRWIHLSFVPAMLLFSQSPSPDLPAFIFSLIIINEILGKTKINSSLLAFGIFAFTIKPTMIWLPLFIIIMMIIEKKISLKAILPGFLIFGIYIIKNLWVFGYPLFPMALFDLNLPWKPNPEIMKMSSEYALLKTYDAQYSLQQIAHFSFQEKITKWLFLQGIKSVFNIGLIIFLLFYGIFSFIKKEKIHLILFLSLVTKSILIISFSAQYRFFLDVFPIIILAVLYSENLRKISFTVCAVGSLLVLSFFINPQILRILIPSFRLGNTMGKFEIIQFYKPSEYQPTDFESFKIGNVKVNVSKKYPFNFETPVPAISESFMFNYKNFGISPQLIDSKNLKRGFIWKKLSNQEKKELDNAIKTIQSNYQQEN</sequence>
<reference evidence="4" key="3">
    <citation type="submission" date="2017-01" db="EMBL/GenBank/DDBJ databases">
        <authorList>
            <person name="Mah S.A."/>
            <person name="Swanson W.J."/>
            <person name="Moy G.W."/>
            <person name="Vacquier V.D."/>
        </authorList>
    </citation>
    <scope>NUCLEOTIDE SEQUENCE [LARGE SCALE GENOMIC DNA]</scope>
    <source>
        <strain evidence="4">DSM 21068</strain>
    </source>
</reference>
<feature type="transmembrane region" description="Helical" evidence="1">
    <location>
        <begin position="264"/>
        <end position="284"/>
    </location>
</feature>
<dbReference type="Pfam" id="PF26626">
    <property type="entry name" value="DUF8201"/>
    <property type="match status" value="1"/>
</dbReference>
<reference evidence="3 6" key="1">
    <citation type="submission" date="2016-11" db="EMBL/GenBank/DDBJ databases">
        <title>Whole genomes of Flavobacteriaceae.</title>
        <authorList>
            <person name="Stine C."/>
            <person name="Li C."/>
            <person name="Tadesse D."/>
        </authorList>
    </citation>
    <scope>NUCLEOTIDE SEQUENCE [LARGE SCALE GENOMIC DNA]</scope>
    <source>
        <strain evidence="3 6">DSM 21068</strain>
    </source>
</reference>
<feature type="transmembrane region" description="Helical" evidence="1">
    <location>
        <begin position="344"/>
        <end position="362"/>
    </location>
</feature>
<feature type="transmembrane region" description="Helical" evidence="1">
    <location>
        <begin position="224"/>
        <end position="252"/>
    </location>
</feature>
<dbReference type="InterPro" id="IPR058065">
    <property type="entry name" value="LIC_10190-like"/>
</dbReference>
<gene>
    <name evidence="3" type="ORF">B0A70_00760</name>
    <name evidence="4" type="ORF">SAMN05421796_104120</name>
</gene>
<evidence type="ECO:0000313" key="5">
    <source>
        <dbReference type="Proteomes" id="UP000186246"/>
    </source>
</evidence>
<evidence type="ECO:0000313" key="4">
    <source>
        <dbReference type="EMBL" id="SIS83146.1"/>
    </source>
</evidence>
<dbReference type="STRING" id="551459.SAMN05421796_104120"/>
<keyword evidence="1" id="KW-0472">Membrane</keyword>
<feature type="transmembrane region" description="Helical" evidence="1">
    <location>
        <begin position="190"/>
        <end position="212"/>
    </location>
</feature>
<dbReference type="Proteomes" id="UP000186246">
    <property type="component" value="Unassembled WGS sequence"/>
</dbReference>